<keyword evidence="5" id="KW-0812">Transmembrane</keyword>
<dbReference type="GO" id="GO:0019237">
    <property type="term" value="F:centromeric DNA binding"/>
    <property type="evidence" value="ECO:0007669"/>
    <property type="project" value="InterPro"/>
</dbReference>
<feature type="region of interest" description="Disordered" evidence="4">
    <location>
        <begin position="670"/>
        <end position="867"/>
    </location>
</feature>
<accession>A0A7G2DQZ3</accession>
<dbReference type="PANTHER" id="PTHR16684:SF11">
    <property type="entry name" value="CENTROMERE PROTEIN C"/>
    <property type="match status" value="1"/>
</dbReference>
<evidence type="ECO:0000313" key="6">
    <source>
        <dbReference type="EMBL" id="CAD5312825.1"/>
    </source>
</evidence>
<reference evidence="6 7" key="1">
    <citation type="submission" date="2020-09" db="EMBL/GenBank/DDBJ databases">
        <authorList>
            <person name="Ashkenazy H."/>
        </authorList>
    </citation>
    <scope>NUCLEOTIDE SEQUENCE [LARGE SCALE GENOMIC DNA]</scope>
    <source>
        <strain evidence="7">cv. Cdm-0</strain>
    </source>
</reference>
<feature type="compositionally biased region" description="Polar residues" evidence="4">
    <location>
        <begin position="736"/>
        <end position="757"/>
    </location>
</feature>
<feature type="compositionally biased region" description="Basic and acidic residues" evidence="4">
    <location>
        <begin position="629"/>
        <end position="640"/>
    </location>
</feature>
<dbReference type="Proteomes" id="UP000516314">
    <property type="component" value="Chromosome 1"/>
</dbReference>
<gene>
    <name evidence="6" type="ORF">AT9943_LOCUS1353</name>
</gene>
<proteinExistence type="inferred from homology"/>
<evidence type="ECO:0000256" key="4">
    <source>
        <dbReference type="SAM" id="MobiDB-lite"/>
    </source>
</evidence>
<feature type="region of interest" description="Disordered" evidence="4">
    <location>
        <begin position="392"/>
        <end position="421"/>
    </location>
</feature>
<dbReference type="PANTHER" id="PTHR16684">
    <property type="entry name" value="CENTROMERE PROTEIN C"/>
    <property type="match status" value="1"/>
</dbReference>
<feature type="compositionally biased region" description="Basic residues" evidence="4">
    <location>
        <begin position="794"/>
        <end position="805"/>
    </location>
</feature>
<protein>
    <submittedName>
        <fullName evidence="6">(thale cress) hypothetical protein</fullName>
    </submittedName>
</protein>
<feature type="compositionally biased region" description="Basic and acidic residues" evidence="4">
    <location>
        <begin position="819"/>
        <end position="838"/>
    </location>
</feature>
<keyword evidence="5" id="KW-0472">Membrane</keyword>
<evidence type="ECO:0000256" key="1">
    <source>
        <dbReference type="ARBA" id="ARBA00004123"/>
    </source>
</evidence>
<feature type="compositionally biased region" description="Basic and acidic residues" evidence="4">
    <location>
        <begin position="761"/>
        <end position="773"/>
    </location>
</feature>
<feature type="compositionally biased region" description="Polar residues" evidence="4">
    <location>
        <begin position="775"/>
        <end position="784"/>
    </location>
</feature>
<evidence type="ECO:0000256" key="3">
    <source>
        <dbReference type="ARBA" id="ARBA00023242"/>
    </source>
</evidence>
<keyword evidence="3" id="KW-0539">Nucleus</keyword>
<dbReference type="GO" id="GO:0000776">
    <property type="term" value="C:kinetochore"/>
    <property type="evidence" value="ECO:0007669"/>
    <property type="project" value="InterPro"/>
</dbReference>
<name>A0A7G2DQZ3_ARATH</name>
<comment type="subcellular location">
    <subcellularLocation>
        <location evidence="1">Nucleus</location>
    </subcellularLocation>
</comment>
<feature type="transmembrane region" description="Helical" evidence="5">
    <location>
        <begin position="74"/>
        <end position="94"/>
    </location>
</feature>
<feature type="region of interest" description="Disordered" evidence="4">
    <location>
        <begin position="628"/>
        <end position="654"/>
    </location>
</feature>
<dbReference type="AlphaFoldDB" id="A0A7G2DQZ3"/>
<keyword evidence="5" id="KW-1133">Transmembrane helix</keyword>
<feature type="compositionally biased region" description="Basic and acidic residues" evidence="4">
    <location>
        <begin position="845"/>
        <end position="864"/>
    </location>
</feature>
<sequence length="951" mass="106890">MEGPLLTKNEHILDDVTIIHGDSSSNEEHIVNITTNVDSSSDDEQTQDDCGDHLRRIIALFVDEGCDGFTSSHVWVMVEFVLTLLQVVAAIAVLTLTKDETDPQKVFRTLIICYTGGCIVVLLILGLDFWDYCGRFYEVMENLKKMLDYFFVGWVVVFSWHLINNSSSPDNATQQYWLCMAFLVVSCILHVLPNLPCAAACFLYPMILRLTQSIDFFDDITEKIEDINCCKRGSGELEFVGERLRKMADVSRSSSLYTEEDPLQAYSGLSLFPRTLKSLSNPLPPSYQSEDLQQTHTLLQSMPFEIQSEHQEQAKAILEDVDVDVQLNPIPNKRERRPGLDRKRKSFSLHLTTSQPPPVAPSFDPSKYPRSEDFFAAYDKFELANREWQKQTGSSVIDIQENPPSRRPRRPGIPGRKRRPFKESFTDSYFTDVINLEASEKEIPIASEQSLERATAAHVTTVDREVDDSTVDTDKDLNNVLKDLLACSREELEGDGAIKLLEERLQIKSFSIEKFSIPEFQDVRKMNLKASGSNPPNRKSLSDIQNILKGTNRVAVRKNSHSPSPQTIKHFSSPNPPMDQFSFPDIHNLLPGDQQPSEVNVQPIAKDIPNTSPTNVGTVDVASPFNDSVVKRSGEDDSHIHSGIHRSHLSRDGNPDICVMDSISNRSSAMLQKNVDMRTKGKEVDVPMSESGANRNTGDRENDAEINEETDNLERLAECASKEVTRPFTVEEDSIPYQQGASSKSPNRAPEQYNTMGGSLEHAEHNQGLHEEENVNTGSASGLQVENAPEVHKSSHKQTNKRRKRGSSDSNVKKRSKTVHGETGGDKQMKTLPHESRAKKQTKGKSNEREEKKPKKTLTHEGKLFSRRKSLAAAGTKIEGGVRRSTRIKSRPLEYWRGERFLYGRIHESLTTVIGIKYASPGEGKRDSRASKVKSFVSDEYKKLVDFAALH</sequence>
<comment type="similarity">
    <text evidence="2">Belongs to the CENP-C/MIF2 family.</text>
</comment>
<dbReference type="EMBL" id="LR881466">
    <property type="protein sequence ID" value="CAD5312825.1"/>
    <property type="molecule type" value="Genomic_DNA"/>
</dbReference>
<dbReference type="GO" id="GO:0051382">
    <property type="term" value="P:kinetochore assembly"/>
    <property type="evidence" value="ECO:0007669"/>
    <property type="project" value="InterPro"/>
</dbReference>
<dbReference type="InterPro" id="IPR028386">
    <property type="entry name" value="CENP-C/Mif2/cnp3"/>
</dbReference>
<feature type="compositionally biased region" description="Polar residues" evidence="4">
    <location>
        <begin position="561"/>
        <end position="573"/>
    </location>
</feature>
<feature type="compositionally biased region" description="Basic and acidic residues" evidence="4">
    <location>
        <begin position="675"/>
        <end position="685"/>
    </location>
</feature>
<organism evidence="6 7">
    <name type="scientific">Arabidopsis thaliana</name>
    <name type="common">Mouse-ear cress</name>
    <dbReference type="NCBI Taxonomy" id="3702"/>
    <lineage>
        <taxon>Eukaryota</taxon>
        <taxon>Viridiplantae</taxon>
        <taxon>Streptophyta</taxon>
        <taxon>Embryophyta</taxon>
        <taxon>Tracheophyta</taxon>
        <taxon>Spermatophyta</taxon>
        <taxon>Magnoliopsida</taxon>
        <taxon>eudicotyledons</taxon>
        <taxon>Gunneridae</taxon>
        <taxon>Pentapetalae</taxon>
        <taxon>rosids</taxon>
        <taxon>malvids</taxon>
        <taxon>Brassicales</taxon>
        <taxon>Brassicaceae</taxon>
        <taxon>Camelineae</taxon>
        <taxon>Arabidopsis</taxon>
    </lineage>
</organism>
<feature type="transmembrane region" description="Helical" evidence="5">
    <location>
        <begin position="175"/>
        <end position="192"/>
    </location>
</feature>
<feature type="compositionally biased region" description="Basic and acidic residues" evidence="4">
    <location>
        <begin position="712"/>
        <end position="725"/>
    </location>
</feature>
<feature type="transmembrane region" description="Helical" evidence="5">
    <location>
        <begin position="146"/>
        <end position="163"/>
    </location>
</feature>
<evidence type="ECO:0000313" key="7">
    <source>
        <dbReference type="Proteomes" id="UP000516314"/>
    </source>
</evidence>
<feature type="compositionally biased region" description="Basic residues" evidence="4">
    <location>
        <begin position="406"/>
        <end position="420"/>
    </location>
</feature>
<dbReference type="GO" id="GO:0005634">
    <property type="term" value="C:nucleus"/>
    <property type="evidence" value="ECO:0007669"/>
    <property type="project" value="UniProtKB-SubCell"/>
</dbReference>
<feature type="transmembrane region" description="Helical" evidence="5">
    <location>
        <begin position="106"/>
        <end position="126"/>
    </location>
</feature>
<evidence type="ECO:0000256" key="2">
    <source>
        <dbReference type="ARBA" id="ARBA00010291"/>
    </source>
</evidence>
<feature type="region of interest" description="Disordered" evidence="4">
    <location>
        <begin position="557"/>
        <end position="597"/>
    </location>
</feature>
<evidence type="ECO:0000256" key="5">
    <source>
        <dbReference type="SAM" id="Phobius"/>
    </source>
</evidence>